<dbReference type="Proteomes" id="UP000184330">
    <property type="component" value="Unassembled WGS sequence"/>
</dbReference>
<organism evidence="1 2">
    <name type="scientific">Phialocephala subalpina</name>
    <dbReference type="NCBI Taxonomy" id="576137"/>
    <lineage>
        <taxon>Eukaryota</taxon>
        <taxon>Fungi</taxon>
        <taxon>Dikarya</taxon>
        <taxon>Ascomycota</taxon>
        <taxon>Pezizomycotina</taxon>
        <taxon>Leotiomycetes</taxon>
        <taxon>Helotiales</taxon>
        <taxon>Mollisiaceae</taxon>
        <taxon>Phialocephala</taxon>
        <taxon>Phialocephala fortinii species complex</taxon>
    </lineage>
</organism>
<dbReference type="AlphaFoldDB" id="A0A1L7X527"/>
<protein>
    <submittedName>
        <fullName evidence="1">Uncharacterized protein</fullName>
    </submittedName>
</protein>
<proteinExistence type="predicted"/>
<accession>A0A1L7X527</accession>
<evidence type="ECO:0000313" key="2">
    <source>
        <dbReference type="Proteomes" id="UP000184330"/>
    </source>
</evidence>
<keyword evidence="2" id="KW-1185">Reference proteome</keyword>
<dbReference type="EMBL" id="FJOG01000015">
    <property type="protein sequence ID" value="CZR60130.1"/>
    <property type="molecule type" value="Genomic_DNA"/>
</dbReference>
<sequence>MSLPSAAEETYPFVDQGTRGGSIWKRSKTGVSASLSAGPEEDSLIVIVIVDGVQDMSPLPCLNSSEATIDYLEA</sequence>
<evidence type="ECO:0000313" key="1">
    <source>
        <dbReference type="EMBL" id="CZR60130.1"/>
    </source>
</evidence>
<name>A0A1L7X527_9HELO</name>
<reference evidence="1 2" key="1">
    <citation type="submission" date="2016-03" db="EMBL/GenBank/DDBJ databases">
        <authorList>
            <person name="Ploux O."/>
        </authorList>
    </citation>
    <scope>NUCLEOTIDE SEQUENCE [LARGE SCALE GENOMIC DNA]</scope>
    <source>
        <strain evidence="1 2">UAMH 11012</strain>
    </source>
</reference>
<gene>
    <name evidence="1" type="ORF">PAC_10026</name>
</gene>